<protein>
    <submittedName>
        <fullName evidence="2">Uncharacterized protein</fullName>
    </submittedName>
</protein>
<organism evidence="2 3">
    <name type="scientific">Pyrus ussuriensis x Pyrus communis</name>
    <dbReference type="NCBI Taxonomy" id="2448454"/>
    <lineage>
        <taxon>Eukaryota</taxon>
        <taxon>Viridiplantae</taxon>
        <taxon>Streptophyta</taxon>
        <taxon>Embryophyta</taxon>
        <taxon>Tracheophyta</taxon>
        <taxon>Spermatophyta</taxon>
        <taxon>Magnoliopsida</taxon>
        <taxon>eudicotyledons</taxon>
        <taxon>Gunneridae</taxon>
        <taxon>Pentapetalae</taxon>
        <taxon>rosids</taxon>
        <taxon>fabids</taxon>
        <taxon>Rosales</taxon>
        <taxon>Rosaceae</taxon>
        <taxon>Amygdaloideae</taxon>
        <taxon>Maleae</taxon>
        <taxon>Pyrus</taxon>
    </lineage>
</organism>
<keyword evidence="3" id="KW-1185">Reference proteome</keyword>
<dbReference type="PANTHER" id="PTHR36714:SF1">
    <property type="entry name" value="T23E23.1"/>
    <property type="match status" value="1"/>
</dbReference>
<dbReference type="Proteomes" id="UP000327157">
    <property type="component" value="Chromosome 16"/>
</dbReference>
<dbReference type="PANTHER" id="PTHR36714">
    <property type="entry name" value="T23E23.1"/>
    <property type="match status" value="1"/>
</dbReference>
<gene>
    <name evidence="2" type="ORF">D8674_016356</name>
</gene>
<comment type="caution">
    <text evidence="2">The sequence shown here is derived from an EMBL/GenBank/DDBJ whole genome shotgun (WGS) entry which is preliminary data.</text>
</comment>
<evidence type="ECO:0000313" key="2">
    <source>
        <dbReference type="EMBL" id="KAB2624696.1"/>
    </source>
</evidence>
<evidence type="ECO:0000313" key="3">
    <source>
        <dbReference type="Proteomes" id="UP000327157"/>
    </source>
</evidence>
<keyword evidence="1" id="KW-0812">Transmembrane</keyword>
<proteinExistence type="predicted"/>
<reference evidence="2 3" key="1">
    <citation type="submission" date="2019-09" db="EMBL/GenBank/DDBJ databases">
        <authorList>
            <person name="Ou C."/>
        </authorList>
    </citation>
    <scope>NUCLEOTIDE SEQUENCE [LARGE SCALE GENOMIC DNA]</scope>
    <source>
        <strain evidence="2">S2</strain>
        <tissue evidence="2">Leaf</tissue>
    </source>
</reference>
<sequence>MKIPRFSEVMQWILGTFGIIESAGTIPFRNPNFIILKLITSLPLFFLTLIHQLPYDFQPSLIVHAINLRTSLSYHSNPLISDMLLYPIGCPTRFFRLFRKIHWIVYGLAFAIWLDYSARWNLSVVVSILEEKVGVFEAISASSELTKGNRLRGFFLMLLFSVAKFNLPTLVAREFTTIFAFYFLYTIFMCLGNVITWVVLTVYYYDCKNRHQKAAAVTSFDTGNTLR</sequence>
<dbReference type="OrthoDB" id="1095660at2759"/>
<feature type="transmembrane region" description="Helical" evidence="1">
    <location>
        <begin position="34"/>
        <end position="50"/>
    </location>
</feature>
<feature type="transmembrane region" description="Helical" evidence="1">
    <location>
        <begin position="103"/>
        <end position="129"/>
    </location>
</feature>
<keyword evidence="1" id="KW-0472">Membrane</keyword>
<feature type="transmembrane region" description="Helical" evidence="1">
    <location>
        <begin position="149"/>
        <end position="167"/>
    </location>
</feature>
<evidence type="ECO:0000256" key="1">
    <source>
        <dbReference type="SAM" id="Phobius"/>
    </source>
</evidence>
<accession>A0A5N5H9K7</accession>
<dbReference type="AlphaFoldDB" id="A0A5N5H9K7"/>
<dbReference type="EMBL" id="SMOL01000160">
    <property type="protein sequence ID" value="KAB2624696.1"/>
    <property type="molecule type" value="Genomic_DNA"/>
</dbReference>
<reference evidence="3" key="2">
    <citation type="submission" date="2019-10" db="EMBL/GenBank/DDBJ databases">
        <title>A de novo genome assembly of a pear dwarfing rootstock.</title>
        <authorList>
            <person name="Wang F."/>
            <person name="Wang J."/>
            <person name="Li S."/>
            <person name="Zhang Y."/>
            <person name="Fang M."/>
            <person name="Ma L."/>
            <person name="Zhao Y."/>
            <person name="Jiang S."/>
        </authorList>
    </citation>
    <scope>NUCLEOTIDE SEQUENCE [LARGE SCALE GENOMIC DNA]</scope>
</reference>
<keyword evidence="1" id="KW-1133">Transmembrane helix</keyword>
<feature type="transmembrane region" description="Helical" evidence="1">
    <location>
        <begin position="179"/>
        <end position="205"/>
    </location>
</feature>
<name>A0A5N5H9K7_9ROSA</name>
<reference evidence="2 3" key="3">
    <citation type="submission" date="2019-11" db="EMBL/GenBank/DDBJ databases">
        <title>A de novo genome assembly of a pear dwarfing rootstock.</title>
        <authorList>
            <person name="Wang F."/>
            <person name="Wang J."/>
            <person name="Li S."/>
            <person name="Zhang Y."/>
            <person name="Fang M."/>
            <person name="Ma L."/>
            <person name="Zhao Y."/>
            <person name="Jiang S."/>
        </authorList>
    </citation>
    <scope>NUCLEOTIDE SEQUENCE [LARGE SCALE GENOMIC DNA]</scope>
    <source>
        <strain evidence="2">S2</strain>
        <tissue evidence="2">Leaf</tissue>
    </source>
</reference>